<evidence type="ECO:0000313" key="2">
    <source>
        <dbReference type="EMBL" id="PTU24319.1"/>
    </source>
</evidence>
<comment type="caution">
    <text evidence="2">The sequence shown here is derived from an EMBL/GenBank/DDBJ whole genome shotgun (WGS) entry which is preliminary data.</text>
</comment>
<sequence length="65" mass="7485">MPFWDDSPPPLPPPGASTPVYPNLKLALGLSLFSCILFFFFFFFFNRGDMDIYGFNNHLTARYQS</sequence>
<keyword evidence="1" id="KW-1133">Transmembrane helix</keyword>
<dbReference type="EMBL" id="MSFN02000001">
    <property type="protein sequence ID" value="PTU24319.1"/>
    <property type="molecule type" value="Genomic_DNA"/>
</dbReference>
<dbReference type="VEuPathDB" id="FungiDB:P175DRAFT_028545"/>
<keyword evidence="1" id="KW-0812">Transmembrane</keyword>
<dbReference type="AlphaFoldDB" id="A0A2T5M710"/>
<dbReference type="Proteomes" id="UP000244073">
    <property type="component" value="Unassembled WGS sequence"/>
</dbReference>
<evidence type="ECO:0000256" key="1">
    <source>
        <dbReference type="SAM" id="Phobius"/>
    </source>
</evidence>
<keyword evidence="1" id="KW-0472">Membrane</keyword>
<accession>A0A2T5M710</accession>
<dbReference type="GeneID" id="63809646"/>
<proteinExistence type="predicted"/>
<gene>
    <name evidence="2" type="ORF">P175DRAFT_028545</name>
</gene>
<reference evidence="2 3" key="1">
    <citation type="journal article" date="2018" name="Proc. Natl. Acad. Sci. U.S.A.">
        <title>Linking secondary metabolites to gene clusters through genome sequencing of six diverse Aspergillus species.</title>
        <authorList>
            <person name="Kaerboelling I."/>
            <person name="Vesth T.C."/>
            <person name="Frisvad J.C."/>
            <person name="Nybo J.L."/>
            <person name="Theobald S."/>
            <person name="Kuo A."/>
            <person name="Bowyer P."/>
            <person name="Matsuda Y."/>
            <person name="Mondo S."/>
            <person name="Lyhne E.K."/>
            <person name="Kogle M.E."/>
            <person name="Clum A."/>
            <person name="Lipzen A."/>
            <person name="Salamov A."/>
            <person name="Ngan C.Y."/>
            <person name="Daum C."/>
            <person name="Chiniquy J."/>
            <person name="Barry K."/>
            <person name="LaButti K."/>
            <person name="Haridas S."/>
            <person name="Simmons B.A."/>
            <person name="Magnuson J.K."/>
            <person name="Mortensen U.H."/>
            <person name="Larsen T.O."/>
            <person name="Grigoriev I.V."/>
            <person name="Baker S.E."/>
            <person name="Andersen M.R."/>
        </authorList>
    </citation>
    <scope>NUCLEOTIDE SEQUENCE [LARGE SCALE GENOMIC DNA]</scope>
    <source>
        <strain evidence="2 3">IBT 24754</strain>
    </source>
</reference>
<dbReference type="RefSeq" id="XP_040755711.1">
    <property type="nucleotide sequence ID" value="XM_040892764.1"/>
</dbReference>
<organism evidence="2 3">
    <name type="scientific">Aspergillus ochraceoroseus IBT 24754</name>
    <dbReference type="NCBI Taxonomy" id="1392256"/>
    <lineage>
        <taxon>Eukaryota</taxon>
        <taxon>Fungi</taxon>
        <taxon>Dikarya</taxon>
        <taxon>Ascomycota</taxon>
        <taxon>Pezizomycotina</taxon>
        <taxon>Eurotiomycetes</taxon>
        <taxon>Eurotiomycetidae</taxon>
        <taxon>Eurotiales</taxon>
        <taxon>Aspergillaceae</taxon>
        <taxon>Aspergillus</taxon>
        <taxon>Aspergillus subgen. Nidulantes</taxon>
    </lineage>
</organism>
<protein>
    <submittedName>
        <fullName evidence="2">Uncharacterized protein</fullName>
    </submittedName>
</protein>
<feature type="transmembrane region" description="Helical" evidence="1">
    <location>
        <begin position="20"/>
        <end position="45"/>
    </location>
</feature>
<evidence type="ECO:0000313" key="3">
    <source>
        <dbReference type="Proteomes" id="UP000244073"/>
    </source>
</evidence>
<name>A0A2T5M710_9EURO</name>